<name>A0A0D7LHB5_CITFR</name>
<reference evidence="6" key="6">
    <citation type="submission" date="2021-07" db="EMBL/GenBank/DDBJ databases">
        <authorList>
            <consortium name="Clinical and Environmental Microbiology Branch: Whole genome sequencing antimicrobial resistance pathogens in the healthcare setting"/>
        </authorList>
    </citation>
    <scope>NUCLEOTIDE SEQUENCE</scope>
    <source>
        <strain evidence="6">2021DK-00049</strain>
        <strain evidence="7">2023GN-00102</strain>
    </source>
</reference>
<organism evidence="8">
    <name type="scientific">Citrobacter freundii</name>
    <dbReference type="NCBI Taxonomy" id="546"/>
    <lineage>
        <taxon>Bacteria</taxon>
        <taxon>Pseudomonadati</taxon>
        <taxon>Pseudomonadota</taxon>
        <taxon>Gammaproteobacteria</taxon>
        <taxon>Enterobacterales</taxon>
        <taxon>Enterobacteriaceae</taxon>
        <taxon>Citrobacter</taxon>
        <taxon>Citrobacter freundii complex</taxon>
    </lineage>
</organism>
<dbReference type="Pfam" id="PF15976">
    <property type="entry name" value="CooC_C"/>
    <property type="match status" value="1"/>
</dbReference>
<evidence type="ECO:0000259" key="3">
    <source>
        <dbReference type="Pfam" id="PF15976"/>
    </source>
</evidence>
<dbReference type="EMBL" id="CP032184">
    <property type="protein sequence ID" value="AXZ46895.1"/>
    <property type="molecule type" value="Genomic_DNA"/>
</dbReference>
<dbReference type="PANTHER" id="PTHR30451">
    <property type="entry name" value="OUTER MEMBRANE USHER PROTEIN"/>
    <property type="match status" value="1"/>
</dbReference>
<keyword evidence="1 2" id="KW-0732">Signal</keyword>
<sequence length="830" mass="91273">MTTKYIVGGSICLFLALTPGTSHAAPVKVGNYVIPSAFARSLEQGMTVPVYIRYNETDEKSQQKIADAMISLVDGNITVKALTLAELPNNAVLSGKTRALVEKIRDVKFHDNTNIELSDNARLQLNVSSFHLEMIVSKDALTEAIVARSSLLGPSSVESLSNVLNYNFGTYYNDYHNGSSTRSYLTVDNTTSLREHHININGSFYGIGDSNGTSKLYRAMYERDYDGYRLALGMLDTWNVQSIASLNALNGGKIYGVSYGNKGSTVVENTALSLTPITVFLPAAGEVHVFRDGRLLSVQNFNMGSYEIDTSRFPYGVYDVTVDIVVNGRTINSRISRVNKIFARQQAAGIDQLSWQLFGGSLDYDRVSYKRNHYQDLGNEQTWIAGGAASVTLAILSGLGLKSTLYGFDNNAVNETDVTLNVNEYVSIGNQTLVANDSSWRNISNINLNVPEGYGSLWASREDSKIGDRLPLQERDNYSIGGTLNLGKFIPHGGSLTVSQTENRYSGNKYRNLDYSTTLYSGRYATVGLRAGIQRYYYNNRNDDGRQERYVSLDLSLPLATWLSMGVSRDRYGSTQGNLSARKQYAEGPIKSVGLSASTRLSGEQYYDNNYSVNGNLSYDTKYNAGTVSVTRSADNSTNMNFSSQGSLAWAGKDFGLSKERQRSGIIVKTDLTGEGKLAAKINNRNYLLSGKSNFIALPPYAQYKLEILNDKNSEDSFDIVSGRKQELTLYPGNVGVINPEVKSMVTVFGRIRYPDGQLAANTDIHNHIGKTRTDEKGEFAIDIDKKYPVITLISANGSICEADLDLEKARGAAWVGDVKCATQTTMAQR</sequence>
<dbReference type="PANTHER" id="PTHR30451:SF5">
    <property type="entry name" value="SLR0019 PROTEIN"/>
    <property type="match status" value="1"/>
</dbReference>
<dbReference type="InterPro" id="IPR032636">
    <property type="entry name" value="Pilus_assem_E-set-like_dom"/>
</dbReference>
<dbReference type="GO" id="GO:0009297">
    <property type="term" value="P:pilus assembly"/>
    <property type="evidence" value="ECO:0007669"/>
    <property type="project" value="InterPro"/>
</dbReference>
<dbReference type="InterPro" id="IPR000015">
    <property type="entry name" value="Fimb_usher"/>
</dbReference>
<reference evidence="8" key="5">
    <citation type="submission" date="2020-09" db="EMBL/GenBank/DDBJ databases">
        <authorList>
            <consortium name="NCBI Pathogen Detection Project"/>
        </authorList>
    </citation>
    <scope>NUCLEOTIDE SEQUENCE</scope>
    <source>
        <strain evidence="8">O50</strain>
    </source>
</reference>
<dbReference type="EMBL" id="ABKLER030000020">
    <property type="protein sequence ID" value="EMN4146886.1"/>
    <property type="molecule type" value="Genomic_DNA"/>
</dbReference>
<feature type="domain" description="Pilus assembly protein E-set like" evidence="4">
    <location>
        <begin position="273"/>
        <end position="340"/>
    </location>
</feature>
<evidence type="ECO:0000313" key="10">
    <source>
        <dbReference type="Proteomes" id="UP000050520"/>
    </source>
</evidence>
<dbReference type="Proteomes" id="UP000855471">
    <property type="component" value="Unassembled WGS sequence"/>
</dbReference>
<protein>
    <submittedName>
        <fullName evidence="6">CS1-pili formation C-terminal domain-containing protein</fullName>
    </submittedName>
    <submittedName>
        <fullName evidence="8">Fimbrial biogenesis outer membrane usher protein</fullName>
    </submittedName>
</protein>
<dbReference type="RefSeq" id="WP_008324497.1">
    <property type="nucleotide sequence ID" value="NZ_AP026940.1"/>
</dbReference>
<dbReference type="AlphaFoldDB" id="A0A0D7LHB5"/>
<dbReference type="InterPro" id="IPR031917">
    <property type="entry name" value="Pilus_assem_C"/>
</dbReference>
<dbReference type="EMBL" id="ABBJDF010000022">
    <property type="protein sequence ID" value="EHT9940547.1"/>
    <property type="molecule type" value="Genomic_DNA"/>
</dbReference>
<accession>A0A0D7LHB5</accession>
<feature type="signal peptide" evidence="2">
    <location>
        <begin position="1"/>
        <end position="24"/>
    </location>
</feature>
<gene>
    <name evidence="5" type="ORF">AM363_07970</name>
    <name evidence="9" type="ORF">AN672_20120</name>
    <name evidence="8" type="ORF">I9Y29_005226</name>
    <name evidence="6" type="ORF">KY227_003659</name>
    <name evidence="7" type="ORF">PQQ21_004192</name>
</gene>
<feature type="chain" id="PRO_5014510784" evidence="2">
    <location>
        <begin position="25"/>
        <end position="830"/>
    </location>
</feature>
<evidence type="ECO:0000256" key="2">
    <source>
        <dbReference type="SAM" id="SignalP"/>
    </source>
</evidence>
<dbReference type="Proteomes" id="UP000050520">
    <property type="component" value="Unassembled WGS sequence"/>
</dbReference>
<reference evidence="9 10" key="2">
    <citation type="journal article" date="2017" name="PLoS ONE">
        <title>Genomic and phenotypic characterisation of fluoroquinolone resistance mechanisms in Enterobacteriaceae in Durban, South Africa.</title>
        <authorList>
            <person name="Osei Sekyere J."/>
            <person name="Amoako D.G."/>
        </authorList>
    </citation>
    <scope>NUCLEOTIDE SEQUENCE [LARGE SCALE GENOMIC DNA]</scope>
    <source>
        <strain evidence="9 10">ST62:944112508</strain>
    </source>
</reference>
<evidence type="ECO:0000313" key="6">
    <source>
        <dbReference type="EMBL" id="EHT9940547.1"/>
    </source>
</evidence>
<dbReference type="GeneID" id="87002534"/>
<evidence type="ECO:0000313" key="9">
    <source>
        <dbReference type="EMBL" id="KPR53584.1"/>
    </source>
</evidence>
<proteinExistence type="predicted"/>
<reference evidence="5 11" key="4">
    <citation type="submission" date="2018-09" db="EMBL/GenBank/DDBJ databases">
        <title>Whole genome sequencing of Citrobacter freundii AR_0116.</title>
        <authorList>
            <person name="Conlan S."/>
            <person name="Thomas P.J."/>
            <person name="Mullikin J."/>
            <person name="Frank K.M."/>
            <person name="Segre J.A."/>
        </authorList>
    </citation>
    <scope>NUCLEOTIDE SEQUENCE [LARGE SCALE GENOMIC DNA]</scope>
    <source>
        <strain evidence="5 11">AR_0116</strain>
    </source>
</reference>
<feature type="domain" description="Pilus assembly protein C-terminal" evidence="3">
    <location>
        <begin position="730"/>
        <end position="821"/>
    </location>
</feature>
<evidence type="ECO:0000313" key="5">
    <source>
        <dbReference type="EMBL" id="AXZ46895.1"/>
    </source>
</evidence>
<dbReference type="GO" id="GO:0009279">
    <property type="term" value="C:cell outer membrane"/>
    <property type="evidence" value="ECO:0007669"/>
    <property type="project" value="TreeGrafter"/>
</dbReference>
<reference evidence="10" key="1">
    <citation type="submission" date="2015-09" db="EMBL/GenBank/DDBJ databases">
        <title>Prevalence of NDMs in South Africa.</title>
        <authorList>
            <person name="Osei Sekyere J."/>
            <person name="Govinden U."/>
            <person name="Essack S."/>
            <person name="Haldorsen B."/>
            <person name="Samuelsen O."/>
            <person name="Aasnaes B."/>
            <person name="Sundsfjord A."/>
        </authorList>
    </citation>
    <scope>NUCLEOTIDE SEQUENCE [LARGE SCALE GENOMIC DNA]</scope>
    <source>
        <strain evidence="10">ST62:944112508</strain>
    </source>
</reference>
<dbReference type="Proteomes" id="UP000263627">
    <property type="component" value="Chromosome"/>
</dbReference>
<dbReference type="Pfam" id="PF16967">
    <property type="entry name" value="TcfC"/>
    <property type="match status" value="1"/>
</dbReference>
<evidence type="ECO:0000256" key="1">
    <source>
        <dbReference type="ARBA" id="ARBA00022729"/>
    </source>
</evidence>
<dbReference type="EMBL" id="LJEB01000096">
    <property type="protein sequence ID" value="KPR53584.1"/>
    <property type="molecule type" value="Genomic_DNA"/>
</dbReference>
<reference evidence="8" key="3">
    <citation type="journal article" date="2018" name="Genome Biol.">
        <title>SKESA: strategic k-mer extension for scrupulous assemblies.</title>
        <authorList>
            <person name="Souvorov A."/>
            <person name="Agarwala R."/>
            <person name="Lipman D.J."/>
        </authorList>
    </citation>
    <scope>NUCLEOTIDE SEQUENCE</scope>
    <source>
        <strain evidence="8">O50</strain>
    </source>
</reference>
<evidence type="ECO:0000313" key="7">
    <source>
        <dbReference type="EMBL" id="EMN4146886.1"/>
    </source>
</evidence>
<dbReference type="GO" id="GO:0015473">
    <property type="term" value="F:fimbrial usher porin activity"/>
    <property type="evidence" value="ECO:0007669"/>
    <property type="project" value="InterPro"/>
</dbReference>
<dbReference type="EMBL" id="DACSXJ010000070">
    <property type="protein sequence ID" value="HAT3900722.1"/>
    <property type="molecule type" value="Genomic_DNA"/>
</dbReference>
<evidence type="ECO:0000313" key="8">
    <source>
        <dbReference type="EMBL" id="HAT3900722.1"/>
    </source>
</evidence>
<evidence type="ECO:0000313" key="11">
    <source>
        <dbReference type="Proteomes" id="UP000263627"/>
    </source>
</evidence>
<evidence type="ECO:0000259" key="4">
    <source>
        <dbReference type="Pfam" id="PF16967"/>
    </source>
</evidence>